<dbReference type="Pfam" id="PF05119">
    <property type="entry name" value="Terminase_4"/>
    <property type="match status" value="1"/>
</dbReference>
<protein>
    <submittedName>
        <fullName evidence="2">Phage terminase, small subunit, putative, P27 family</fullName>
    </submittedName>
</protein>
<reference evidence="3" key="1">
    <citation type="submission" date="2017-02" db="EMBL/GenBank/DDBJ databases">
        <authorList>
            <person name="Varghese N."/>
            <person name="Submissions S."/>
        </authorList>
    </citation>
    <scope>NUCLEOTIDE SEQUENCE [LARGE SCALE GENOMIC DNA]</scope>
    <source>
        <strain evidence="3">USBA 369</strain>
    </source>
</reference>
<evidence type="ECO:0000313" key="2">
    <source>
        <dbReference type="EMBL" id="SKA26324.1"/>
    </source>
</evidence>
<proteinExistence type="predicted"/>
<dbReference type="AlphaFoldDB" id="A0A1T4SDH2"/>
<dbReference type="NCBIfam" id="TIGR01558">
    <property type="entry name" value="sm_term_P27"/>
    <property type="match status" value="1"/>
</dbReference>
<sequence>MARGRKAELKAVDGGLAGVPHAPETIPAALRGEWNAIAADMVARKILTTPALGLLETYLIARWTVQEAQKAIAADGVLVKGAHGAPKPNPASGLLSKALESVARLGAELGITPAARSKGQFQAKGGQADEGAPADLDL</sequence>
<organism evidence="2 3">
    <name type="scientific">Consotaella salsifontis</name>
    <dbReference type="NCBI Taxonomy" id="1365950"/>
    <lineage>
        <taxon>Bacteria</taxon>
        <taxon>Pseudomonadati</taxon>
        <taxon>Pseudomonadota</taxon>
        <taxon>Alphaproteobacteria</taxon>
        <taxon>Hyphomicrobiales</taxon>
        <taxon>Aurantimonadaceae</taxon>
        <taxon>Consotaella</taxon>
    </lineage>
</organism>
<dbReference type="EMBL" id="FUXL01000010">
    <property type="protein sequence ID" value="SKA26324.1"/>
    <property type="molecule type" value="Genomic_DNA"/>
</dbReference>
<gene>
    <name evidence="2" type="ORF">SAMN05428963_11064</name>
</gene>
<dbReference type="Proteomes" id="UP000190135">
    <property type="component" value="Unassembled WGS sequence"/>
</dbReference>
<feature type="region of interest" description="Disordered" evidence="1">
    <location>
        <begin position="116"/>
        <end position="138"/>
    </location>
</feature>
<dbReference type="RefSeq" id="WP_078709170.1">
    <property type="nucleotide sequence ID" value="NZ_FUXL01000010.1"/>
</dbReference>
<evidence type="ECO:0000313" key="3">
    <source>
        <dbReference type="Proteomes" id="UP000190135"/>
    </source>
</evidence>
<name>A0A1T4SDH2_9HYPH</name>
<evidence type="ECO:0000256" key="1">
    <source>
        <dbReference type="SAM" id="MobiDB-lite"/>
    </source>
</evidence>
<dbReference type="OrthoDB" id="7843333at2"/>
<keyword evidence="3" id="KW-1185">Reference proteome</keyword>
<dbReference type="STRING" id="1365950.SAMN05428963_11064"/>
<accession>A0A1T4SDH2</accession>
<dbReference type="InterPro" id="IPR006448">
    <property type="entry name" value="Phage_term_ssu_P27"/>
</dbReference>